<dbReference type="InterPro" id="IPR050229">
    <property type="entry name" value="GlpE_sulfurtransferase"/>
</dbReference>
<name>A0A497XCZ7_9PROT</name>
<dbReference type="AlphaFoldDB" id="A0A497XCZ7"/>
<dbReference type="CDD" id="cd00158">
    <property type="entry name" value="RHOD"/>
    <property type="match status" value="1"/>
</dbReference>
<dbReference type="RefSeq" id="WP_121241211.1">
    <property type="nucleotide sequence ID" value="NZ_BHVV01000006.1"/>
</dbReference>
<dbReference type="EMBL" id="RCCI01000005">
    <property type="protein sequence ID" value="RLJ64852.1"/>
    <property type="molecule type" value="Genomic_DNA"/>
</dbReference>
<evidence type="ECO:0000259" key="2">
    <source>
        <dbReference type="PROSITE" id="PS50206"/>
    </source>
</evidence>
<keyword evidence="3" id="KW-0808">Transferase</keyword>
<dbReference type="InterPro" id="IPR001763">
    <property type="entry name" value="Rhodanese-like_dom"/>
</dbReference>
<feature type="domain" description="Rhodanese" evidence="2">
    <location>
        <begin position="53"/>
        <end position="148"/>
    </location>
</feature>
<dbReference type="PROSITE" id="PS00380">
    <property type="entry name" value="RHODANESE_1"/>
    <property type="match status" value="1"/>
</dbReference>
<dbReference type="InterPro" id="IPR001307">
    <property type="entry name" value="Thiosulphate_STrfase_CS"/>
</dbReference>
<gene>
    <name evidence="3" type="ORF">DFR35_1500</name>
</gene>
<sequence>MSKGLAPFLVIALLLPAATWAQNYPPSVTELVAKARKQVKTIDAKTFKATLDKKGAGLIVDVREPAEFADGHVPGAINLPRGQIEFKVWPHLGHPENLDTRKKITVYCSTGSRSILATKALQDLKLGNVTAVDMKWEEWTKAKYPVVTE</sequence>
<dbReference type="OrthoDB" id="1445766at2"/>
<dbReference type="Pfam" id="PF00581">
    <property type="entry name" value="Rhodanese"/>
    <property type="match status" value="1"/>
</dbReference>
<dbReference type="PANTHER" id="PTHR43031">
    <property type="entry name" value="FAD-DEPENDENT OXIDOREDUCTASE"/>
    <property type="match status" value="1"/>
</dbReference>
<dbReference type="SMART" id="SM00450">
    <property type="entry name" value="RHOD"/>
    <property type="match status" value="1"/>
</dbReference>
<keyword evidence="4" id="KW-1185">Reference proteome</keyword>
<organism evidence="3 4">
    <name type="scientific">Sulfurisoma sediminicola</name>
    <dbReference type="NCBI Taxonomy" id="1381557"/>
    <lineage>
        <taxon>Bacteria</taxon>
        <taxon>Pseudomonadati</taxon>
        <taxon>Pseudomonadota</taxon>
        <taxon>Betaproteobacteria</taxon>
        <taxon>Nitrosomonadales</taxon>
        <taxon>Sterolibacteriaceae</taxon>
        <taxon>Sulfurisoma</taxon>
    </lineage>
</organism>
<dbReference type="SUPFAM" id="SSF52821">
    <property type="entry name" value="Rhodanese/Cell cycle control phosphatase"/>
    <property type="match status" value="1"/>
</dbReference>
<comment type="caution">
    <text evidence="3">The sequence shown here is derived from an EMBL/GenBank/DDBJ whole genome shotgun (WGS) entry which is preliminary data.</text>
</comment>
<feature type="chain" id="PRO_5019862280" evidence="1">
    <location>
        <begin position="22"/>
        <end position="149"/>
    </location>
</feature>
<dbReference type="PANTHER" id="PTHR43031:SF16">
    <property type="entry name" value="OXIDOREDUCTASE"/>
    <property type="match status" value="1"/>
</dbReference>
<evidence type="ECO:0000313" key="3">
    <source>
        <dbReference type="EMBL" id="RLJ64852.1"/>
    </source>
</evidence>
<protein>
    <submittedName>
        <fullName evidence="3">Rhodanese-related sulfurtransferase</fullName>
    </submittedName>
</protein>
<keyword evidence="1" id="KW-0732">Signal</keyword>
<dbReference type="Gene3D" id="3.40.250.10">
    <property type="entry name" value="Rhodanese-like domain"/>
    <property type="match status" value="1"/>
</dbReference>
<evidence type="ECO:0000256" key="1">
    <source>
        <dbReference type="SAM" id="SignalP"/>
    </source>
</evidence>
<reference evidence="3 4" key="1">
    <citation type="submission" date="2018-10" db="EMBL/GenBank/DDBJ databases">
        <title>Genomic Encyclopedia of Type Strains, Phase IV (KMG-IV): sequencing the most valuable type-strain genomes for metagenomic binning, comparative biology and taxonomic classification.</title>
        <authorList>
            <person name="Goeker M."/>
        </authorList>
    </citation>
    <scope>NUCLEOTIDE SEQUENCE [LARGE SCALE GENOMIC DNA]</scope>
    <source>
        <strain evidence="3 4">DSM 26916</strain>
    </source>
</reference>
<feature type="signal peptide" evidence="1">
    <location>
        <begin position="1"/>
        <end position="21"/>
    </location>
</feature>
<dbReference type="PROSITE" id="PS50206">
    <property type="entry name" value="RHODANESE_3"/>
    <property type="match status" value="1"/>
</dbReference>
<dbReference type="Proteomes" id="UP000268908">
    <property type="component" value="Unassembled WGS sequence"/>
</dbReference>
<proteinExistence type="predicted"/>
<evidence type="ECO:0000313" key="4">
    <source>
        <dbReference type="Proteomes" id="UP000268908"/>
    </source>
</evidence>
<accession>A0A497XCZ7</accession>
<dbReference type="GO" id="GO:0004792">
    <property type="term" value="F:thiosulfate-cyanide sulfurtransferase activity"/>
    <property type="evidence" value="ECO:0007669"/>
    <property type="project" value="InterPro"/>
</dbReference>
<dbReference type="InterPro" id="IPR036873">
    <property type="entry name" value="Rhodanese-like_dom_sf"/>
</dbReference>